<dbReference type="AlphaFoldDB" id="A0A1I7IAT4"/>
<feature type="region of interest" description="Disordered" evidence="1">
    <location>
        <begin position="1"/>
        <end position="25"/>
    </location>
</feature>
<keyword evidence="4" id="KW-1185">Reference proteome</keyword>
<dbReference type="GO" id="GO:0004519">
    <property type="term" value="F:endonuclease activity"/>
    <property type="evidence" value="ECO:0007669"/>
    <property type="project" value="UniProtKB-KW"/>
</dbReference>
<dbReference type="RefSeq" id="WP_074950993.1">
    <property type="nucleotide sequence ID" value="NZ_FPBV01000006.1"/>
</dbReference>
<dbReference type="SMART" id="SM00507">
    <property type="entry name" value="HNHc"/>
    <property type="match status" value="1"/>
</dbReference>
<dbReference type="STRING" id="392015.SAMN05421543_106106"/>
<keyword evidence="3" id="KW-0378">Hydrolase</keyword>
<dbReference type="Proteomes" id="UP000183508">
    <property type="component" value="Unassembled WGS sequence"/>
</dbReference>
<feature type="domain" description="HNH nuclease" evidence="2">
    <location>
        <begin position="31"/>
        <end position="88"/>
    </location>
</feature>
<evidence type="ECO:0000313" key="3">
    <source>
        <dbReference type="EMBL" id="SFU70083.1"/>
    </source>
</evidence>
<evidence type="ECO:0000259" key="2">
    <source>
        <dbReference type="SMART" id="SM00507"/>
    </source>
</evidence>
<dbReference type="OrthoDB" id="2662325at2"/>
<evidence type="ECO:0000313" key="4">
    <source>
        <dbReference type="Proteomes" id="UP000183508"/>
    </source>
</evidence>
<dbReference type="InterPro" id="IPR003615">
    <property type="entry name" value="HNH_nuc"/>
</dbReference>
<protein>
    <submittedName>
        <fullName evidence="3">HNH endonuclease</fullName>
    </submittedName>
</protein>
<dbReference type="GO" id="GO:0003676">
    <property type="term" value="F:nucleic acid binding"/>
    <property type="evidence" value="ECO:0007669"/>
    <property type="project" value="InterPro"/>
</dbReference>
<keyword evidence="3" id="KW-0540">Nuclease</keyword>
<dbReference type="GO" id="GO:0008270">
    <property type="term" value="F:zinc ion binding"/>
    <property type="evidence" value="ECO:0007669"/>
    <property type="project" value="InterPro"/>
</dbReference>
<dbReference type="Pfam" id="PF01844">
    <property type="entry name" value="HNH"/>
    <property type="match status" value="1"/>
</dbReference>
<keyword evidence="3" id="KW-0255">Endonuclease</keyword>
<dbReference type="EMBL" id="FPBV01000006">
    <property type="protein sequence ID" value="SFU70083.1"/>
    <property type="molecule type" value="Genomic_DNA"/>
</dbReference>
<proteinExistence type="predicted"/>
<accession>A0A1I7IAT4</accession>
<organism evidence="3 4">
    <name type="scientific">Alicyclobacillus macrosporangiidus</name>
    <dbReference type="NCBI Taxonomy" id="392015"/>
    <lineage>
        <taxon>Bacteria</taxon>
        <taxon>Bacillati</taxon>
        <taxon>Bacillota</taxon>
        <taxon>Bacilli</taxon>
        <taxon>Bacillales</taxon>
        <taxon>Alicyclobacillaceae</taxon>
        <taxon>Alicyclobacillus</taxon>
    </lineage>
</organism>
<gene>
    <name evidence="3" type="ORF">SAMN05421543_106106</name>
</gene>
<dbReference type="CDD" id="cd00085">
    <property type="entry name" value="HNHc"/>
    <property type="match status" value="1"/>
</dbReference>
<feature type="compositionally biased region" description="Basic residues" evidence="1">
    <location>
        <begin position="1"/>
        <end position="24"/>
    </location>
</feature>
<evidence type="ECO:0000256" key="1">
    <source>
        <dbReference type="SAM" id="MobiDB-lite"/>
    </source>
</evidence>
<sequence>MKRTPLQRKTPLRRRSTLATKSRKPTAYTKDLREYIRERDQHICQICGRSGTQIHHVVPRGRFVAAWYTFENVHDPRNLMLVCHRCHRRIHDEPGMVEEVIHMQEQRFGPLRKTFG</sequence>
<reference evidence="4" key="1">
    <citation type="submission" date="2016-10" db="EMBL/GenBank/DDBJ databases">
        <authorList>
            <person name="Varghese N."/>
        </authorList>
    </citation>
    <scope>NUCLEOTIDE SEQUENCE [LARGE SCALE GENOMIC DNA]</scope>
    <source>
        <strain evidence="4">DSM 17980</strain>
    </source>
</reference>
<name>A0A1I7IAT4_9BACL</name>
<dbReference type="InterPro" id="IPR002711">
    <property type="entry name" value="HNH"/>
</dbReference>
<dbReference type="Gene3D" id="1.10.30.50">
    <property type="match status" value="1"/>
</dbReference>